<evidence type="ECO:0000313" key="2">
    <source>
        <dbReference type="EMBL" id="MBC5784837.1"/>
    </source>
</evidence>
<name>A0A923MW47_9BURK</name>
<evidence type="ECO:0000313" key="3">
    <source>
        <dbReference type="Proteomes" id="UP000608513"/>
    </source>
</evidence>
<dbReference type="Gene3D" id="3.40.630.30">
    <property type="match status" value="1"/>
</dbReference>
<dbReference type="InterPro" id="IPR038740">
    <property type="entry name" value="BioF2-like_GNAT_dom"/>
</dbReference>
<proteinExistence type="predicted"/>
<sequence>MPTTASRAHADVESLEALEAEWEALWREDASATPFQSPHWLLPWWRHVGKGEERALAVRDDDGRLMGLAPLYVYTDAGGRRHLFPVGIGTTDYLGLLARQGWEKAVAEAVLERVMHWRDWDVLEWPQLQGTSALLSLPGVEVIAGEPNPVLALQPPAAIPKSTLANLRTCRNRAARAGTITYELADAGTIPAYLDALARLHASRWKERGLPGVLADEAVRASHAEAAPRLHAAGVLRLHGLRLDGELVAVLHVLMHRRRCYYYIGGFDPRHAAFSPGSLLLAHAIGEAAREGAKVFDFLRGAEAYKYRWGALDQPMFTLRVRGGLR</sequence>
<comment type="caution">
    <text evidence="2">The sequence shown here is derived from an EMBL/GenBank/DDBJ whole genome shotgun (WGS) entry which is preliminary data.</text>
</comment>
<keyword evidence="3" id="KW-1185">Reference proteome</keyword>
<dbReference type="AlphaFoldDB" id="A0A923MW47"/>
<dbReference type="Pfam" id="PF13480">
    <property type="entry name" value="Acetyltransf_6"/>
    <property type="match status" value="1"/>
</dbReference>
<dbReference type="RefSeq" id="WP_187077585.1">
    <property type="nucleotide sequence ID" value="NZ_JACORT010000008.1"/>
</dbReference>
<feature type="domain" description="BioF2-like acetyltransferase" evidence="1">
    <location>
        <begin position="162"/>
        <end position="306"/>
    </location>
</feature>
<evidence type="ECO:0000259" key="1">
    <source>
        <dbReference type="Pfam" id="PF13480"/>
    </source>
</evidence>
<organism evidence="2 3">
    <name type="scientific">Ramlibacter cellulosilyticus</name>
    <dbReference type="NCBI Taxonomy" id="2764187"/>
    <lineage>
        <taxon>Bacteria</taxon>
        <taxon>Pseudomonadati</taxon>
        <taxon>Pseudomonadota</taxon>
        <taxon>Betaproteobacteria</taxon>
        <taxon>Burkholderiales</taxon>
        <taxon>Comamonadaceae</taxon>
        <taxon>Ramlibacter</taxon>
    </lineage>
</organism>
<dbReference type="SUPFAM" id="SSF55729">
    <property type="entry name" value="Acyl-CoA N-acyltransferases (Nat)"/>
    <property type="match status" value="1"/>
</dbReference>
<reference evidence="2" key="1">
    <citation type="submission" date="2020-08" db="EMBL/GenBank/DDBJ databases">
        <title>Ramlibacter sp. USB13 16S ribosomal RNA gene genome sequencing and assembly.</title>
        <authorList>
            <person name="Kang M."/>
        </authorList>
    </citation>
    <scope>NUCLEOTIDE SEQUENCE</scope>
    <source>
        <strain evidence="2">USB13</strain>
    </source>
</reference>
<gene>
    <name evidence="2" type="ORF">H8N03_17940</name>
</gene>
<protein>
    <submittedName>
        <fullName evidence="2">GNAT family N-acetyltransferase</fullName>
    </submittedName>
</protein>
<dbReference type="Proteomes" id="UP000608513">
    <property type="component" value="Unassembled WGS sequence"/>
</dbReference>
<dbReference type="InterPro" id="IPR016181">
    <property type="entry name" value="Acyl_CoA_acyltransferase"/>
</dbReference>
<dbReference type="EMBL" id="JACORT010000008">
    <property type="protein sequence ID" value="MBC5784837.1"/>
    <property type="molecule type" value="Genomic_DNA"/>
</dbReference>
<accession>A0A923MW47</accession>